<comment type="caution">
    <text evidence="3">The sequence shown here is derived from an EMBL/GenBank/DDBJ whole genome shotgun (WGS) entry which is preliminary data.</text>
</comment>
<feature type="non-terminal residue" evidence="3">
    <location>
        <position position="130"/>
    </location>
</feature>
<dbReference type="Pfam" id="PF00059">
    <property type="entry name" value="Lectin_C"/>
    <property type="match status" value="1"/>
</dbReference>
<dbReference type="InterPro" id="IPR016186">
    <property type="entry name" value="C-type_lectin-like/link_sf"/>
</dbReference>
<dbReference type="Gene3D" id="3.10.100.10">
    <property type="entry name" value="Mannose-Binding Protein A, subunit A"/>
    <property type="match status" value="1"/>
</dbReference>
<dbReference type="PROSITE" id="PS00615">
    <property type="entry name" value="C_TYPE_LECTIN_1"/>
    <property type="match status" value="1"/>
</dbReference>
<dbReference type="InterPro" id="IPR018378">
    <property type="entry name" value="C-type_lectin_CS"/>
</dbReference>
<dbReference type="SMART" id="SM00034">
    <property type="entry name" value="CLECT"/>
    <property type="match status" value="1"/>
</dbReference>
<gene>
    <name evidence="3" type="ORF">CUNI_LOCUS18184</name>
</gene>
<dbReference type="InterPro" id="IPR050111">
    <property type="entry name" value="C-type_lectin/snaclec_domain"/>
</dbReference>
<evidence type="ECO:0000313" key="4">
    <source>
        <dbReference type="Proteomes" id="UP000678393"/>
    </source>
</evidence>
<evidence type="ECO:0000259" key="2">
    <source>
        <dbReference type="PROSITE" id="PS50041"/>
    </source>
</evidence>
<dbReference type="EMBL" id="CAJHNH020005545">
    <property type="protein sequence ID" value="CAG5132626.1"/>
    <property type="molecule type" value="Genomic_DNA"/>
</dbReference>
<dbReference type="Proteomes" id="UP000678393">
    <property type="component" value="Unassembled WGS sequence"/>
</dbReference>
<evidence type="ECO:0000256" key="1">
    <source>
        <dbReference type="ARBA" id="ARBA00023157"/>
    </source>
</evidence>
<evidence type="ECO:0000313" key="3">
    <source>
        <dbReference type="EMBL" id="CAG5132626.1"/>
    </source>
</evidence>
<dbReference type="AlphaFoldDB" id="A0A8S4A0X8"/>
<name>A0A8S4A0X8_9EUPU</name>
<organism evidence="3 4">
    <name type="scientific">Candidula unifasciata</name>
    <dbReference type="NCBI Taxonomy" id="100452"/>
    <lineage>
        <taxon>Eukaryota</taxon>
        <taxon>Metazoa</taxon>
        <taxon>Spiralia</taxon>
        <taxon>Lophotrochozoa</taxon>
        <taxon>Mollusca</taxon>
        <taxon>Gastropoda</taxon>
        <taxon>Heterobranchia</taxon>
        <taxon>Euthyneura</taxon>
        <taxon>Panpulmonata</taxon>
        <taxon>Eupulmonata</taxon>
        <taxon>Stylommatophora</taxon>
        <taxon>Helicina</taxon>
        <taxon>Helicoidea</taxon>
        <taxon>Geomitridae</taxon>
        <taxon>Candidula</taxon>
    </lineage>
</organism>
<keyword evidence="4" id="KW-1185">Reference proteome</keyword>
<dbReference type="InterPro" id="IPR001304">
    <property type="entry name" value="C-type_lectin-like"/>
</dbReference>
<feature type="non-terminal residue" evidence="3">
    <location>
        <position position="1"/>
    </location>
</feature>
<protein>
    <recommendedName>
        <fullName evidence="2">C-type lectin domain-containing protein</fullName>
    </recommendedName>
</protein>
<keyword evidence="1" id="KW-1015">Disulfide bond</keyword>
<sequence>YCEVGWVEHKGFCYSFSPEVASWLDAASVCQVYGGRLVQIESQEKNDFIAAQMAHKHVEDAWIGGTCRYHPSIWEWVPSLKPIRGYLNWFKGEPNSRKSQAEQCMQIRKLHQYKWNDYPCLLLIRFICEK</sequence>
<dbReference type="InterPro" id="IPR016187">
    <property type="entry name" value="CTDL_fold"/>
</dbReference>
<accession>A0A8S4A0X8</accession>
<dbReference type="OrthoDB" id="6110379at2759"/>
<dbReference type="SUPFAM" id="SSF56436">
    <property type="entry name" value="C-type lectin-like"/>
    <property type="match status" value="1"/>
</dbReference>
<dbReference type="PANTHER" id="PTHR22803">
    <property type="entry name" value="MANNOSE, PHOSPHOLIPASE, LECTIN RECEPTOR RELATED"/>
    <property type="match status" value="1"/>
</dbReference>
<reference evidence="3" key="1">
    <citation type="submission" date="2021-04" db="EMBL/GenBank/DDBJ databases">
        <authorList>
            <consortium name="Molecular Ecology Group"/>
        </authorList>
    </citation>
    <scope>NUCLEOTIDE SEQUENCE</scope>
</reference>
<proteinExistence type="predicted"/>
<dbReference type="CDD" id="cd00037">
    <property type="entry name" value="CLECT"/>
    <property type="match status" value="1"/>
</dbReference>
<dbReference type="PROSITE" id="PS50041">
    <property type="entry name" value="C_TYPE_LECTIN_2"/>
    <property type="match status" value="1"/>
</dbReference>
<feature type="domain" description="C-type lectin" evidence="2">
    <location>
        <begin position="9"/>
        <end position="129"/>
    </location>
</feature>